<dbReference type="PANTHER" id="PTHR43441:SF10">
    <property type="entry name" value="ACETYLTRANSFERASE"/>
    <property type="match status" value="1"/>
</dbReference>
<comment type="caution">
    <text evidence="2">The sequence shown here is derived from an EMBL/GenBank/DDBJ whole genome shotgun (WGS) entry which is preliminary data.</text>
</comment>
<feature type="domain" description="N-acetyltransferase" evidence="1">
    <location>
        <begin position="18"/>
        <end position="187"/>
    </location>
</feature>
<reference evidence="2 3" key="1">
    <citation type="submission" date="2021-01" db="EMBL/GenBank/DDBJ databases">
        <title>Whole genome shotgun sequence of Asanoa siamensis NBRC 107932.</title>
        <authorList>
            <person name="Komaki H."/>
            <person name="Tamura T."/>
        </authorList>
    </citation>
    <scope>NUCLEOTIDE SEQUENCE [LARGE SCALE GENOMIC DNA]</scope>
    <source>
        <strain evidence="2 3">NBRC 107932</strain>
    </source>
</reference>
<dbReference type="EMBL" id="BONE01000076">
    <property type="protein sequence ID" value="GIF77014.1"/>
    <property type="molecule type" value="Genomic_DNA"/>
</dbReference>
<dbReference type="Proteomes" id="UP000604117">
    <property type="component" value="Unassembled WGS sequence"/>
</dbReference>
<accession>A0ABQ4D0F2</accession>
<evidence type="ECO:0000313" key="3">
    <source>
        <dbReference type="Proteomes" id="UP000604117"/>
    </source>
</evidence>
<evidence type="ECO:0000259" key="1">
    <source>
        <dbReference type="PROSITE" id="PS51186"/>
    </source>
</evidence>
<evidence type="ECO:0000313" key="2">
    <source>
        <dbReference type="EMBL" id="GIF77014.1"/>
    </source>
</evidence>
<dbReference type="Gene3D" id="3.40.630.30">
    <property type="match status" value="2"/>
</dbReference>
<gene>
    <name evidence="2" type="ORF">Asi02nite_65320</name>
</gene>
<name>A0ABQ4D0F2_9ACTN</name>
<dbReference type="InterPro" id="IPR000182">
    <property type="entry name" value="GNAT_dom"/>
</dbReference>
<protein>
    <recommendedName>
        <fullName evidence="1">N-acetyltransferase domain-containing protein</fullName>
    </recommendedName>
</protein>
<dbReference type="Pfam" id="PF13302">
    <property type="entry name" value="Acetyltransf_3"/>
    <property type="match status" value="2"/>
</dbReference>
<sequence>MVRQDDRVEPPKIITDGLVIRAWHPDDAAAVAKACQDPDIQRWTAVPVPYLREHADFFVGEFTTTSWRDGTRAPLGVFDETTGDLVGASGLVKIDDGTAEIGYWTAPWARRRGATTAATRAVARWAIEDLGVRRLAWRAEVGNHLSRLVALRSGFTMEGIARADIEDRDGTRRDAWVAALLPGDTIDTTAAGPGSVEARRAVTFSRPQPDLFAATRNGEIRLRPLEDRDIDPIADSSNDPETVRWTTVPHPYERVHAEDFVHTWGPRAWLRGTGAVFAIGEPETDAYAGLMELRLHPTNPALADVGFVVPPHARGRGFAPAALSAVCAWAFTALRPHRIGWWANAGNEASRRVATKAGFTIEGTNRGYLDHRGERVDAWTGALLASDGFANGKAPA</sequence>
<dbReference type="PROSITE" id="PS51186">
    <property type="entry name" value="GNAT"/>
    <property type="match status" value="2"/>
</dbReference>
<dbReference type="InterPro" id="IPR051908">
    <property type="entry name" value="Ribosomal_N-acetyltransferase"/>
</dbReference>
<dbReference type="SUPFAM" id="SSF55729">
    <property type="entry name" value="Acyl-CoA N-acyltransferases (Nat)"/>
    <property type="match status" value="2"/>
</dbReference>
<proteinExistence type="predicted"/>
<organism evidence="2 3">
    <name type="scientific">Asanoa siamensis</name>
    <dbReference type="NCBI Taxonomy" id="926357"/>
    <lineage>
        <taxon>Bacteria</taxon>
        <taxon>Bacillati</taxon>
        <taxon>Actinomycetota</taxon>
        <taxon>Actinomycetes</taxon>
        <taxon>Micromonosporales</taxon>
        <taxon>Micromonosporaceae</taxon>
        <taxon>Asanoa</taxon>
    </lineage>
</organism>
<feature type="domain" description="N-acetyltransferase" evidence="1">
    <location>
        <begin position="220"/>
        <end position="386"/>
    </location>
</feature>
<keyword evidence="3" id="KW-1185">Reference proteome</keyword>
<dbReference type="InterPro" id="IPR016181">
    <property type="entry name" value="Acyl_CoA_acyltransferase"/>
</dbReference>
<dbReference type="PANTHER" id="PTHR43441">
    <property type="entry name" value="RIBOSOMAL-PROTEIN-SERINE ACETYLTRANSFERASE"/>
    <property type="match status" value="1"/>
</dbReference>